<protein>
    <submittedName>
        <fullName evidence="1">Photosystem I subunit VIII</fullName>
    </submittedName>
</protein>
<dbReference type="EMBL" id="MK193797">
    <property type="protein sequence ID" value="QBX97190.1"/>
    <property type="molecule type" value="Genomic_DNA"/>
</dbReference>
<evidence type="ECO:0000313" key="1">
    <source>
        <dbReference type="EMBL" id="QBX96838.1"/>
    </source>
</evidence>
<accession>A0A4D6BZJ6</accession>
<gene>
    <name evidence="1" type="primary">psaI</name>
</gene>
<name>A0A4D6BZJ6_9APIA</name>
<organism evidence="1">
    <name type="scientific">Hansenia oviformis</name>
    <dbReference type="NCBI Taxonomy" id="1978917"/>
    <lineage>
        <taxon>Eukaryota</taxon>
        <taxon>Viridiplantae</taxon>
        <taxon>Streptophyta</taxon>
        <taxon>Embryophyta</taxon>
        <taxon>Tracheophyta</taxon>
        <taxon>Spermatophyta</taxon>
        <taxon>Magnoliopsida</taxon>
        <taxon>eudicotyledons</taxon>
        <taxon>Gunneridae</taxon>
        <taxon>Pentapetalae</taxon>
        <taxon>asterids</taxon>
        <taxon>campanulids</taxon>
        <taxon>Apiales</taxon>
        <taxon>Apiaceae</taxon>
        <taxon>Apioideae</taxon>
        <taxon>Physospermopsis clade</taxon>
        <taxon>Hansenia</taxon>
    </lineage>
</organism>
<keyword evidence="1" id="KW-0150">Chloroplast</keyword>
<geneLocation type="chloroplast" evidence="1"/>
<dbReference type="EMBL" id="MK193793">
    <property type="protein sequence ID" value="QBX96838.1"/>
    <property type="molecule type" value="Genomic_DNA"/>
</dbReference>
<sequence>MFVLRLTYVYIIQIYNSINYRYIIYGFVPLYISRESHFILTKNPFFGSNYNTNLSIICKKLFLY</sequence>
<keyword evidence="1" id="KW-0934">Plastid</keyword>
<proteinExistence type="predicted"/>
<reference evidence="1" key="1">
    <citation type="submission" date="2018-11" db="EMBL/GenBank/DDBJ databases">
        <title>The chloroplast Complete genome of Hansenia oviformis (Apiaceae).</title>
        <authorList>
            <person name="Shahzad K."/>
        </authorList>
    </citation>
    <scope>NUCLEOTIDE SEQUENCE</scope>
</reference>
<dbReference type="AlphaFoldDB" id="A0A4D6BZJ6"/>